<keyword evidence="6" id="KW-1133">Transmembrane helix</keyword>
<evidence type="ECO:0000259" key="8">
    <source>
        <dbReference type="Pfam" id="PF00150"/>
    </source>
</evidence>
<dbReference type="AlphaFoldDB" id="A0AAE0NS28"/>
<dbReference type="EMBL" id="JAULSW010000003">
    <property type="protein sequence ID" value="KAK3386659.1"/>
    <property type="molecule type" value="Genomic_DNA"/>
</dbReference>
<dbReference type="GO" id="GO:0004553">
    <property type="term" value="F:hydrolase activity, hydrolyzing O-glycosyl compounds"/>
    <property type="evidence" value="ECO:0007669"/>
    <property type="project" value="InterPro"/>
</dbReference>
<feature type="region of interest" description="Disordered" evidence="5">
    <location>
        <begin position="471"/>
        <end position="493"/>
    </location>
</feature>
<evidence type="ECO:0000256" key="1">
    <source>
        <dbReference type="ARBA" id="ARBA00005641"/>
    </source>
</evidence>
<proteinExistence type="inferred from homology"/>
<keyword evidence="6" id="KW-0812">Transmembrane</keyword>
<organism evidence="9 10">
    <name type="scientific">Podospora didyma</name>
    <dbReference type="NCBI Taxonomy" id="330526"/>
    <lineage>
        <taxon>Eukaryota</taxon>
        <taxon>Fungi</taxon>
        <taxon>Dikarya</taxon>
        <taxon>Ascomycota</taxon>
        <taxon>Pezizomycotina</taxon>
        <taxon>Sordariomycetes</taxon>
        <taxon>Sordariomycetidae</taxon>
        <taxon>Sordariales</taxon>
        <taxon>Podosporaceae</taxon>
        <taxon>Podospora</taxon>
    </lineage>
</organism>
<feature type="transmembrane region" description="Helical" evidence="6">
    <location>
        <begin position="501"/>
        <end position="523"/>
    </location>
</feature>
<name>A0AAE0NS28_9PEZI</name>
<evidence type="ECO:0000256" key="2">
    <source>
        <dbReference type="ARBA" id="ARBA00022801"/>
    </source>
</evidence>
<dbReference type="Gene3D" id="3.20.20.80">
    <property type="entry name" value="Glycosidases"/>
    <property type="match status" value="1"/>
</dbReference>
<dbReference type="Pfam" id="PF00150">
    <property type="entry name" value="Cellulase"/>
    <property type="match status" value="1"/>
</dbReference>
<feature type="signal peptide" evidence="7">
    <location>
        <begin position="1"/>
        <end position="25"/>
    </location>
</feature>
<reference evidence="9" key="1">
    <citation type="journal article" date="2023" name="Mol. Phylogenet. Evol.">
        <title>Genome-scale phylogeny and comparative genomics of the fungal order Sordariales.</title>
        <authorList>
            <person name="Hensen N."/>
            <person name="Bonometti L."/>
            <person name="Westerberg I."/>
            <person name="Brannstrom I.O."/>
            <person name="Guillou S."/>
            <person name="Cros-Aarteil S."/>
            <person name="Calhoun S."/>
            <person name="Haridas S."/>
            <person name="Kuo A."/>
            <person name="Mondo S."/>
            <person name="Pangilinan J."/>
            <person name="Riley R."/>
            <person name="LaButti K."/>
            <person name="Andreopoulos B."/>
            <person name="Lipzen A."/>
            <person name="Chen C."/>
            <person name="Yan M."/>
            <person name="Daum C."/>
            <person name="Ng V."/>
            <person name="Clum A."/>
            <person name="Steindorff A."/>
            <person name="Ohm R.A."/>
            <person name="Martin F."/>
            <person name="Silar P."/>
            <person name="Natvig D.O."/>
            <person name="Lalanne C."/>
            <person name="Gautier V."/>
            <person name="Ament-Velasquez S.L."/>
            <person name="Kruys A."/>
            <person name="Hutchinson M.I."/>
            <person name="Powell A.J."/>
            <person name="Barry K."/>
            <person name="Miller A.N."/>
            <person name="Grigoriev I.V."/>
            <person name="Debuchy R."/>
            <person name="Gladieux P."/>
            <person name="Hiltunen Thoren M."/>
            <person name="Johannesson H."/>
        </authorList>
    </citation>
    <scope>NUCLEOTIDE SEQUENCE</scope>
    <source>
        <strain evidence="9">CBS 232.78</strain>
    </source>
</reference>
<keyword evidence="2 4" id="KW-0378">Hydrolase</keyword>
<evidence type="ECO:0000313" key="10">
    <source>
        <dbReference type="Proteomes" id="UP001285441"/>
    </source>
</evidence>
<dbReference type="SUPFAM" id="SSF51445">
    <property type="entry name" value="(Trans)glycosidases"/>
    <property type="match status" value="1"/>
</dbReference>
<protein>
    <submittedName>
        <fullName evidence="9">Glycoside hydrolase superfamily</fullName>
    </submittedName>
</protein>
<sequence length="526" mass="56813">MTRQINTTTQWLLAYWFAFTATAWADVLVPRANSWPNGPFKTSGRWILDASGTNVTYAGVSWPGHGEAMVPEGLQYQSIATIVGKVKSLGMNAIRLTYATEMIDQIFENGGEGKDVSIEAAFVAALGKENGTAVLEKVIKNNPSFSKATTRLQAFDAVAAECAKQEIYIHLDNHLSKAGWCCNPWDGNAWFGDIYYSVANWTRGLGYMAKHGKSWPNLMSMSLRNELRQPLNNMTLYSKTYNWETWYRYTQLGAAAIHDAHSGVLVFLSGLDSDSKLDAVVRGKPLSGATPSSSASPFNATRDFPGYAEKLVLELHTYDNPPNCSAFESSLSANGFSTLSDPGVINKMPLLMTEFGYTQDATTWNTSVYATCLLKYLPAQKAGWTIWVLAGSYYIRSAVQDYDEGWGLLTKDWSAWRSPEHVEGGLKPLVKATLEGVGIKVAGSASAAVGSNNGPPEGKIDSFANGASVGGTGTGTGTENSKAGSGETEKKDSGAMRSCSLAGFSSIFAVGSLGMLFSLLYLVRIF</sequence>
<evidence type="ECO:0000256" key="5">
    <source>
        <dbReference type="SAM" id="MobiDB-lite"/>
    </source>
</evidence>
<evidence type="ECO:0000256" key="3">
    <source>
        <dbReference type="ARBA" id="ARBA00023295"/>
    </source>
</evidence>
<dbReference type="PANTHER" id="PTHR31263:SF0">
    <property type="entry name" value="CELLULASE FAMILY PROTEIN (AFU_ORTHOLOGUE AFUA_5G14560)"/>
    <property type="match status" value="1"/>
</dbReference>
<dbReference type="InterPro" id="IPR001547">
    <property type="entry name" value="Glyco_hydro_5"/>
</dbReference>
<comment type="similarity">
    <text evidence="1 4">Belongs to the glycosyl hydrolase 5 (cellulase A) family.</text>
</comment>
<keyword evidence="10" id="KW-1185">Reference proteome</keyword>
<comment type="caution">
    <text evidence="9">The sequence shown here is derived from an EMBL/GenBank/DDBJ whole genome shotgun (WGS) entry which is preliminary data.</text>
</comment>
<dbReference type="PANTHER" id="PTHR31263">
    <property type="entry name" value="CELLULASE FAMILY PROTEIN (AFU_ORTHOLOGUE AFUA_5G14560)"/>
    <property type="match status" value="1"/>
</dbReference>
<feature type="chain" id="PRO_5042006792" evidence="7">
    <location>
        <begin position="26"/>
        <end position="526"/>
    </location>
</feature>
<feature type="domain" description="Glycoside hydrolase family 5" evidence="8">
    <location>
        <begin position="49"/>
        <end position="389"/>
    </location>
</feature>
<reference evidence="9" key="2">
    <citation type="submission" date="2023-06" db="EMBL/GenBank/DDBJ databases">
        <authorList>
            <consortium name="Lawrence Berkeley National Laboratory"/>
            <person name="Haridas S."/>
            <person name="Hensen N."/>
            <person name="Bonometti L."/>
            <person name="Westerberg I."/>
            <person name="Brannstrom I.O."/>
            <person name="Guillou S."/>
            <person name="Cros-Aarteil S."/>
            <person name="Calhoun S."/>
            <person name="Kuo A."/>
            <person name="Mondo S."/>
            <person name="Pangilinan J."/>
            <person name="Riley R."/>
            <person name="LaButti K."/>
            <person name="Andreopoulos B."/>
            <person name="Lipzen A."/>
            <person name="Chen C."/>
            <person name="Yanf M."/>
            <person name="Daum C."/>
            <person name="Ng V."/>
            <person name="Clum A."/>
            <person name="Steindorff A."/>
            <person name="Ohm R."/>
            <person name="Martin F."/>
            <person name="Silar P."/>
            <person name="Natvig D."/>
            <person name="Lalanne C."/>
            <person name="Gautier V."/>
            <person name="Ament-velasquez S.L."/>
            <person name="Kruys A."/>
            <person name="Hutchinson M.I."/>
            <person name="Powell A.J."/>
            <person name="Barry K."/>
            <person name="Miller A.N."/>
            <person name="Grigoriev I.V."/>
            <person name="Debuchy R."/>
            <person name="Gladieux P."/>
            <person name="Thoren M.H."/>
            <person name="Johannesson H."/>
        </authorList>
    </citation>
    <scope>NUCLEOTIDE SEQUENCE</scope>
    <source>
        <strain evidence="9">CBS 232.78</strain>
    </source>
</reference>
<dbReference type="InterPro" id="IPR017853">
    <property type="entry name" value="GH"/>
</dbReference>
<keyword evidence="7" id="KW-0732">Signal</keyword>
<evidence type="ECO:0000256" key="6">
    <source>
        <dbReference type="SAM" id="Phobius"/>
    </source>
</evidence>
<evidence type="ECO:0000256" key="4">
    <source>
        <dbReference type="RuleBase" id="RU361153"/>
    </source>
</evidence>
<evidence type="ECO:0000313" key="9">
    <source>
        <dbReference type="EMBL" id="KAK3386659.1"/>
    </source>
</evidence>
<gene>
    <name evidence="9" type="ORF">B0H63DRAFT_411779</name>
</gene>
<dbReference type="GO" id="GO:0000272">
    <property type="term" value="P:polysaccharide catabolic process"/>
    <property type="evidence" value="ECO:0007669"/>
    <property type="project" value="InterPro"/>
</dbReference>
<accession>A0AAE0NS28</accession>
<dbReference type="Proteomes" id="UP001285441">
    <property type="component" value="Unassembled WGS sequence"/>
</dbReference>
<keyword evidence="3 4" id="KW-0326">Glycosidase</keyword>
<evidence type="ECO:0000256" key="7">
    <source>
        <dbReference type="SAM" id="SignalP"/>
    </source>
</evidence>
<keyword evidence="6" id="KW-0472">Membrane</keyword>